<reference evidence="1 2" key="1">
    <citation type="journal article" date="2012" name="Science">
        <title>The Paleozoic origin of enzymatic lignin decomposition reconstructed from 31 fungal genomes.</title>
        <authorList>
            <person name="Floudas D."/>
            <person name="Binder M."/>
            <person name="Riley R."/>
            <person name="Barry K."/>
            <person name="Blanchette R.A."/>
            <person name="Henrissat B."/>
            <person name="Martinez A.T."/>
            <person name="Otillar R."/>
            <person name="Spatafora J.W."/>
            <person name="Yadav J.S."/>
            <person name="Aerts A."/>
            <person name="Benoit I."/>
            <person name="Boyd A."/>
            <person name="Carlson A."/>
            <person name="Copeland A."/>
            <person name="Coutinho P.M."/>
            <person name="de Vries R.P."/>
            <person name="Ferreira P."/>
            <person name="Findley K."/>
            <person name="Foster B."/>
            <person name="Gaskell J."/>
            <person name="Glotzer D."/>
            <person name="Gorecki P."/>
            <person name="Heitman J."/>
            <person name="Hesse C."/>
            <person name="Hori C."/>
            <person name="Igarashi K."/>
            <person name="Jurgens J.A."/>
            <person name="Kallen N."/>
            <person name="Kersten P."/>
            <person name="Kohler A."/>
            <person name="Kuees U."/>
            <person name="Kumar T.K.A."/>
            <person name="Kuo A."/>
            <person name="LaButti K."/>
            <person name="Larrondo L.F."/>
            <person name="Lindquist E."/>
            <person name="Ling A."/>
            <person name="Lombard V."/>
            <person name="Lucas S."/>
            <person name="Lundell T."/>
            <person name="Martin R."/>
            <person name="McLaughlin D.J."/>
            <person name="Morgenstern I."/>
            <person name="Morin E."/>
            <person name="Murat C."/>
            <person name="Nagy L.G."/>
            <person name="Nolan M."/>
            <person name="Ohm R.A."/>
            <person name="Patyshakuliyeva A."/>
            <person name="Rokas A."/>
            <person name="Ruiz-Duenas F.J."/>
            <person name="Sabat G."/>
            <person name="Salamov A."/>
            <person name="Samejima M."/>
            <person name="Schmutz J."/>
            <person name="Slot J.C."/>
            <person name="St John F."/>
            <person name="Stenlid J."/>
            <person name="Sun H."/>
            <person name="Sun S."/>
            <person name="Syed K."/>
            <person name="Tsang A."/>
            <person name="Wiebenga A."/>
            <person name="Young D."/>
            <person name="Pisabarro A."/>
            <person name="Eastwood D.C."/>
            <person name="Martin F."/>
            <person name="Cullen D."/>
            <person name="Grigoriev I.V."/>
            <person name="Hibbett D.S."/>
        </authorList>
    </citation>
    <scope>NUCLEOTIDE SEQUENCE [LARGE SCALE GENOMIC DNA]</scope>
    <source>
        <strain evidence="1 2">MD-104</strain>
    </source>
</reference>
<dbReference type="Proteomes" id="UP000218811">
    <property type="component" value="Unassembled WGS sequence"/>
</dbReference>
<protein>
    <submittedName>
        <fullName evidence="1">Uncharacterized protein</fullName>
    </submittedName>
</protein>
<keyword evidence="2" id="KW-1185">Reference proteome</keyword>
<name>A0A2H3IYC4_WOLCO</name>
<evidence type="ECO:0000313" key="1">
    <source>
        <dbReference type="EMBL" id="PCH34741.1"/>
    </source>
</evidence>
<proteinExistence type="predicted"/>
<accession>A0A2H3IYC4</accession>
<gene>
    <name evidence="1" type="ORF">WOLCODRAFT_19544</name>
</gene>
<dbReference type="AlphaFoldDB" id="A0A2H3IYC4"/>
<sequence length="326" mass="34009">MVPVSISSVITEAAAVAAQGGNEGTRTSSLSVMSLSDITVDAYKAAAADSFHQSACINDEFEMWRLVAQISVAAIVTYICKVASTLSREGAYEVAERGEVAASNKAISAIPVMEVLYFCPYTGMMFRFSLAFILASSAVGIPTYPKLPARQAADPCAGLAGNVTDDAVFLLAALNTTLPNANATGVPLVLGSNGTDYGIIVTYASYPESIFPQNITLTEGDLTLLSSSDYLAYDVSVNAGYGLNFLLVDLQPGPDGLPGADPIYCVQEDVSPAILAVNGDAESFSLCETLGGGPAQKAVIWKANSENGGVYNYTSCYPVILQLVAD</sequence>
<dbReference type="OrthoDB" id="2844016at2759"/>
<evidence type="ECO:0000313" key="2">
    <source>
        <dbReference type="Proteomes" id="UP000218811"/>
    </source>
</evidence>
<dbReference type="EMBL" id="KB467832">
    <property type="protein sequence ID" value="PCH34741.1"/>
    <property type="molecule type" value="Genomic_DNA"/>
</dbReference>
<organism evidence="1 2">
    <name type="scientific">Wolfiporia cocos (strain MD-104)</name>
    <name type="common">Brown rot fungus</name>
    <dbReference type="NCBI Taxonomy" id="742152"/>
    <lineage>
        <taxon>Eukaryota</taxon>
        <taxon>Fungi</taxon>
        <taxon>Dikarya</taxon>
        <taxon>Basidiomycota</taxon>
        <taxon>Agaricomycotina</taxon>
        <taxon>Agaricomycetes</taxon>
        <taxon>Polyporales</taxon>
        <taxon>Phaeolaceae</taxon>
        <taxon>Wolfiporia</taxon>
    </lineage>
</organism>